<comment type="caution">
    <text evidence="4">The sequence shown here is derived from an EMBL/GenBank/DDBJ whole genome shotgun (WGS) entry which is preliminary data.</text>
</comment>
<name>A0A1E3RUD5_9MYCO</name>
<accession>A0A1E3RUD5</accession>
<proteinExistence type="inferred from homology"/>
<dbReference type="Pfam" id="PF01844">
    <property type="entry name" value="HNH"/>
    <property type="match status" value="1"/>
</dbReference>
<gene>
    <name evidence="4" type="ORF">BHQ17_15100</name>
</gene>
<evidence type="ECO:0000313" key="5">
    <source>
        <dbReference type="Proteomes" id="UP000094243"/>
    </source>
</evidence>
<dbReference type="GO" id="GO:0008270">
    <property type="term" value="F:zinc ion binding"/>
    <property type="evidence" value="ECO:0007669"/>
    <property type="project" value="InterPro"/>
</dbReference>
<feature type="domain" description="HNH nuclease" evidence="3">
    <location>
        <begin position="346"/>
        <end position="397"/>
    </location>
</feature>
<dbReference type="SMART" id="SM00507">
    <property type="entry name" value="HNHc"/>
    <property type="match status" value="1"/>
</dbReference>
<dbReference type="Pfam" id="PF02720">
    <property type="entry name" value="DUF222"/>
    <property type="match status" value="1"/>
</dbReference>
<dbReference type="Gene3D" id="1.10.30.50">
    <property type="match status" value="1"/>
</dbReference>
<feature type="region of interest" description="Disordered" evidence="2">
    <location>
        <begin position="138"/>
        <end position="183"/>
    </location>
</feature>
<dbReference type="AlphaFoldDB" id="A0A1E3RUD5"/>
<dbReference type="InterPro" id="IPR002711">
    <property type="entry name" value="HNH"/>
</dbReference>
<dbReference type="RefSeq" id="WP_069405987.1">
    <property type="nucleotide sequence ID" value="NZ_MIGZ01000084.1"/>
</dbReference>
<dbReference type="EMBL" id="MIGZ01000084">
    <property type="protein sequence ID" value="ODQ92967.1"/>
    <property type="molecule type" value="Genomic_DNA"/>
</dbReference>
<evidence type="ECO:0000259" key="3">
    <source>
        <dbReference type="SMART" id="SM00507"/>
    </source>
</evidence>
<dbReference type="Proteomes" id="UP000094243">
    <property type="component" value="Unassembled WGS sequence"/>
</dbReference>
<protein>
    <recommendedName>
        <fullName evidence="3">HNH nuclease domain-containing protein</fullName>
    </recommendedName>
</protein>
<evidence type="ECO:0000256" key="2">
    <source>
        <dbReference type="SAM" id="MobiDB-lite"/>
    </source>
</evidence>
<sequence length="468" mass="50975">MSVTASAEGVEFSPARRLDGLFDELGELMGQRNVIDARMVEIIAEIDHDQLWGATGARSIPALVAWKTGASLRNAHAIAAAAHRFTEFPICADSMRQGRVSLDQFAVIAEHAGAGSDAHYAQLIENATVSQLRTAIKLEPRPQPDPQPDIDPEADAETEADTEDEGDTEGEAGGEGEGESGIAPDAVAEPALDFDCDSEVSGSVLKSSNADGSTTWKITLPPIEAAQFEAALSSQREALMIAWKRDHHSQGHTTLTAPPLPTTTDAFMHLIQTGWDAQAARRPHGTHTTVVVHLDVNDHIAGLHLGPILSDADRRYLLCDATAEVWWERDGQPIGAGRSTRHISRRLRRALEHRDRTCVVPGCGATRGLHAHHIVHWEDGGPTDLDNLVLVCPYHHRLHHRRGITITGPAHTLIITDRAGRRLTPRSLAHPPTQPPPTTAPYRGPTGETAQWWWYQPYQPPPQPPPNN</sequence>
<dbReference type="CDD" id="cd00085">
    <property type="entry name" value="HNHc"/>
    <property type="match status" value="1"/>
</dbReference>
<dbReference type="GO" id="GO:0003676">
    <property type="term" value="F:nucleic acid binding"/>
    <property type="evidence" value="ECO:0007669"/>
    <property type="project" value="InterPro"/>
</dbReference>
<reference evidence="5" key="1">
    <citation type="submission" date="2016-09" db="EMBL/GenBank/DDBJ databases">
        <authorList>
            <person name="Greninger A.L."/>
            <person name="Jerome K.R."/>
            <person name="Mcnair B."/>
            <person name="Wallis C."/>
            <person name="Fang F."/>
        </authorList>
    </citation>
    <scope>NUCLEOTIDE SEQUENCE [LARGE SCALE GENOMIC DNA]</scope>
    <source>
        <strain evidence="5">M7</strain>
    </source>
</reference>
<feature type="region of interest" description="Disordered" evidence="2">
    <location>
        <begin position="420"/>
        <end position="447"/>
    </location>
</feature>
<dbReference type="InterPro" id="IPR003870">
    <property type="entry name" value="DUF222"/>
</dbReference>
<dbReference type="InterPro" id="IPR003615">
    <property type="entry name" value="HNH_nuc"/>
</dbReference>
<organism evidence="4 5">
    <name type="scientific">Mycolicibacterium holsaticum</name>
    <dbReference type="NCBI Taxonomy" id="152142"/>
    <lineage>
        <taxon>Bacteria</taxon>
        <taxon>Bacillati</taxon>
        <taxon>Actinomycetota</taxon>
        <taxon>Actinomycetes</taxon>
        <taxon>Mycobacteriales</taxon>
        <taxon>Mycobacteriaceae</taxon>
        <taxon>Mycolicibacterium</taxon>
    </lineage>
</organism>
<comment type="similarity">
    <text evidence="1">Belongs to the Rv1128c/1148c/1588c/1702c/1945/3466 family.</text>
</comment>
<evidence type="ECO:0000313" key="4">
    <source>
        <dbReference type="EMBL" id="ODQ92967.1"/>
    </source>
</evidence>
<feature type="compositionally biased region" description="Acidic residues" evidence="2">
    <location>
        <begin position="148"/>
        <end position="178"/>
    </location>
</feature>
<keyword evidence="5" id="KW-1185">Reference proteome</keyword>
<dbReference type="GO" id="GO:0004519">
    <property type="term" value="F:endonuclease activity"/>
    <property type="evidence" value="ECO:0007669"/>
    <property type="project" value="InterPro"/>
</dbReference>
<evidence type="ECO:0000256" key="1">
    <source>
        <dbReference type="ARBA" id="ARBA00023450"/>
    </source>
</evidence>
<dbReference type="OrthoDB" id="4752861at2"/>